<dbReference type="EMBL" id="BANX01000035">
    <property type="protein sequence ID" value="GAC70505.1"/>
    <property type="molecule type" value="Genomic_DNA"/>
</dbReference>
<protein>
    <recommendedName>
        <fullName evidence="5">Nitroreductase</fullName>
    </recommendedName>
</protein>
<comment type="similarity">
    <text evidence="1">Belongs to the F420H(2)-dependent quinone reductase family.</text>
</comment>
<dbReference type="GO" id="GO:0005886">
    <property type="term" value="C:plasma membrane"/>
    <property type="evidence" value="ECO:0007669"/>
    <property type="project" value="TreeGrafter"/>
</dbReference>
<dbReference type="eggNOG" id="COG0748">
    <property type="taxonomic scope" value="Bacteria"/>
</dbReference>
<proteinExistence type="inferred from homology"/>
<comment type="catalytic activity">
    <reaction evidence="2">
        <text>oxidized coenzyme F420-(gamma-L-Glu)(n) + a quinol + H(+) = reduced coenzyme F420-(gamma-L-Glu)(n) + a quinone</text>
        <dbReference type="Rhea" id="RHEA:39663"/>
        <dbReference type="Rhea" id="RHEA-COMP:12939"/>
        <dbReference type="Rhea" id="RHEA-COMP:14378"/>
        <dbReference type="ChEBI" id="CHEBI:15378"/>
        <dbReference type="ChEBI" id="CHEBI:24646"/>
        <dbReference type="ChEBI" id="CHEBI:132124"/>
        <dbReference type="ChEBI" id="CHEBI:133980"/>
        <dbReference type="ChEBI" id="CHEBI:139511"/>
    </reaction>
</comment>
<dbReference type="PANTHER" id="PTHR39428:SF1">
    <property type="entry name" value="F420H(2)-DEPENDENT QUINONE REDUCTASE RV1261C"/>
    <property type="match status" value="1"/>
</dbReference>
<dbReference type="PANTHER" id="PTHR39428">
    <property type="entry name" value="F420H(2)-DEPENDENT QUINONE REDUCTASE RV1261C"/>
    <property type="match status" value="1"/>
</dbReference>
<name>M0QPB5_9ACTN</name>
<dbReference type="GO" id="GO:0070967">
    <property type="term" value="F:coenzyme F420 binding"/>
    <property type="evidence" value="ECO:0007669"/>
    <property type="project" value="TreeGrafter"/>
</dbReference>
<organism evidence="3 4">
    <name type="scientific">Gordonia soli NBRC 108243</name>
    <dbReference type="NCBI Taxonomy" id="1223545"/>
    <lineage>
        <taxon>Bacteria</taxon>
        <taxon>Bacillati</taxon>
        <taxon>Actinomycetota</taxon>
        <taxon>Actinomycetes</taxon>
        <taxon>Mycobacteriales</taxon>
        <taxon>Gordoniaceae</taxon>
        <taxon>Gordonia</taxon>
    </lineage>
</organism>
<dbReference type="STRING" id="1223545.GS4_35_00810"/>
<evidence type="ECO:0008006" key="5">
    <source>
        <dbReference type="Google" id="ProtNLM"/>
    </source>
</evidence>
<accession>M0QPB5</accession>
<dbReference type="GO" id="GO:0016491">
    <property type="term" value="F:oxidoreductase activity"/>
    <property type="evidence" value="ECO:0007669"/>
    <property type="project" value="InterPro"/>
</dbReference>
<reference evidence="3 4" key="1">
    <citation type="submission" date="2013-01" db="EMBL/GenBank/DDBJ databases">
        <title>Whole genome shotgun sequence of Gordonia soli NBRC 108243.</title>
        <authorList>
            <person name="Isaki-Nakamura S."/>
            <person name="Hosoyama A."/>
            <person name="Tsuchikane K."/>
            <person name="Ando Y."/>
            <person name="Baba S."/>
            <person name="Ohji S."/>
            <person name="Hamada M."/>
            <person name="Tamura T."/>
            <person name="Yamazoe A."/>
            <person name="Yamazaki S."/>
            <person name="Fujita N."/>
        </authorList>
    </citation>
    <scope>NUCLEOTIDE SEQUENCE [LARGE SCALE GENOMIC DNA]</scope>
    <source>
        <strain evidence="3 4">NBRC 108243</strain>
    </source>
</reference>
<comment type="caution">
    <text evidence="3">The sequence shown here is derived from an EMBL/GenBank/DDBJ whole genome shotgun (WGS) entry which is preliminary data.</text>
</comment>
<sequence>MGFDTPSGSHGGRQPGGLALRLVNSVAARWIRRRGAIGGTRALILHTVGRKSGEPRTSPVNWFPGPDGSRIIVASAAGAPKHPAWYHNIGAHPDQVAIEVDGATIPVVAAELEGAEREQVWAEISGASAQFAGYQEKTDRRLPVIRLSPRV</sequence>
<dbReference type="OrthoDB" id="8225825at2"/>
<gene>
    <name evidence="3" type="ORF">GS4_35_00810</name>
</gene>
<evidence type="ECO:0000256" key="1">
    <source>
        <dbReference type="ARBA" id="ARBA00008710"/>
    </source>
</evidence>
<dbReference type="Gene3D" id="2.30.110.10">
    <property type="entry name" value="Electron Transport, Fmn-binding Protein, Chain A"/>
    <property type="match status" value="1"/>
</dbReference>
<keyword evidence="4" id="KW-1185">Reference proteome</keyword>
<evidence type="ECO:0000256" key="2">
    <source>
        <dbReference type="ARBA" id="ARBA00049106"/>
    </source>
</evidence>
<dbReference type="RefSeq" id="WP_007624580.1">
    <property type="nucleotide sequence ID" value="NZ_BANX01000035.1"/>
</dbReference>
<dbReference type="Pfam" id="PF04075">
    <property type="entry name" value="F420H2_quin_red"/>
    <property type="match status" value="1"/>
</dbReference>
<dbReference type="AlphaFoldDB" id="M0QPB5"/>
<evidence type="ECO:0000313" key="3">
    <source>
        <dbReference type="EMBL" id="GAC70505.1"/>
    </source>
</evidence>
<evidence type="ECO:0000313" key="4">
    <source>
        <dbReference type="Proteomes" id="UP000011666"/>
    </source>
</evidence>
<dbReference type="SUPFAM" id="SSF50475">
    <property type="entry name" value="FMN-binding split barrel"/>
    <property type="match status" value="1"/>
</dbReference>
<dbReference type="InterPro" id="IPR004378">
    <property type="entry name" value="F420H2_quin_Rdtase"/>
</dbReference>
<dbReference type="Proteomes" id="UP000011666">
    <property type="component" value="Unassembled WGS sequence"/>
</dbReference>
<dbReference type="NCBIfam" id="TIGR00026">
    <property type="entry name" value="hi_GC_TIGR00026"/>
    <property type="match status" value="1"/>
</dbReference>
<dbReference type="InterPro" id="IPR012349">
    <property type="entry name" value="Split_barrel_FMN-bd"/>
</dbReference>